<reference evidence="2" key="1">
    <citation type="submission" date="2021-01" db="EMBL/GenBank/DDBJ databases">
        <title>Modified the classification status of verrucomicrobia.</title>
        <authorList>
            <person name="Feng X."/>
        </authorList>
    </citation>
    <scope>NUCLEOTIDE SEQUENCE</scope>
    <source>
        <strain evidence="2">KCTC 13126</strain>
    </source>
</reference>
<evidence type="ECO:0000256" key="1">
    <source>
        <dbReference type="SAM" id="SignalP"/>
    </source>
</evidence>
<dbReference type="RefSeq" id="WP_200358320.1">
    <property type="nucleotide sequence ID" value="NZ_JAENIL010000063.1"/>
</dbReference>
<dbReference type="Proteomes" id="UP000617628">
    <property type="component" value="Unassembled WGS sequence"/>
</dbReference>
<evidence type="ECO:0000313" key="3">
    <source>
        <dbReference type="Proteomes" id="UP000617628"/>
    </source>
</evidence>
<evidence type="ECO:0000313" key="2">
    <source>
        <dbReference type="EMBL" id="MBK1879931.1"/>
    </source>
</evidence>
<protein>
    <recommendedName>
        <fullName evidence="4">Secreted protein</fullName>
    </recommendedName>
</protein>
<keyword evidence="3" id="KW-1185">Reference proteome</keyword>
<keyword evidence="1" id="KW-0732">Signal</keyword>
<comment type="caution">
    <text evidence="2">The sequence shown here is derived from an EMBL/GenBank/DDBJ whole genome shotgun (WGS) entry which is preliminary data.</text>
</comment>
<proteinExistence type="predicted"/>
<accession>A0A934S3D6</accession>
<evidence type="ECO:0008006" key="4">
    <source>
        <dbReference type="Google" id="ProtNLM"/>
    </source>
</evidence>
<sequence>MKRIIASIGLLLLACQVALGSAGAIFLCLCASSEAECAPPAPTLLEDDCCAHSEEKESAQEKEECSDLLLTTDDLDSVEFNKETTKLLTLVPVAIFELPELYNLASLFEQQPPAARAPPEIASPQTLYTQTIKLLL</sequence>
<dbReference type="AlphaFoldDB" id="A0A934S3D6"/>
<organism evidence="2 3">
    <name type="scientific">Pelagicoccus mobilis</name>
    <dbReference type="NCBI Taxonomy" id="415221"/>
    <lineage>
        <taxon>Bacteria</taxon>
        <taxon>Pseudomonadati</taxon>
        <taxon>Verrucomicrobiota</taxon>
        <taxon>Opitutia</taxon>
        <taxon>Puniceicoccales</taxon>
        <taxon>Pelagicoccaceae</taxon>
        <taxon>Pelagicoccus</taxon>
    </lineage>
</organism>
<name>A0A934S3D6_9BACT</name>
<gene>
    <name evidence="2" type="ORF">JIN87_23805</name>
</gene>
<dbReference type="PROSITE" id="PS51257">
    <property type="entry name" value="PROKAR_LIPOPROTEIN"/>
    <property type="match status" value="1"/>
</dbReference>
<feature type="chain" id="PRO_5036907435" description="Secreted protein" evidence="1">
    <location>
        <begin position="21"/>
        <end position="136"/>
    </location>
</feature>
<feature type="signal peptide" evidence="1">
    <location>
        <begin position="1"/>
        <end position="20"/>
    </location>
</feature>
<dbReference type="EMBL" id="JAENIL010000063">
    <property type="protein sequence ID" value="MBK1879931.1"/>
    <property type="molecule type" value="Genomic_DNA"/>
</dbReference>